<dbReference type="SUPFAM" id="SSF74650">
    <property type="entry name" value="Galactose mutarotase-like"/>
    <property type="match status" value="1"/>
</dbReference>
<comment type="similarity">
    <text evidence="2 8">Belongs to the glycosyl hydrolase 31 family.</text>
</comment>
<dbReference type="SUPFAM" id="SSF51011">
    <property type="entry name" value="Glycosyl hydrolase domain"/>
    <property type="match status" value="1"/>
</dbReference>
<keyword evidence="5 8" id="KW-0378">Hydrolase</keyword>
<dbReference type="PANTHER" id="PTHR22762:SF133">
    <property type="entry name" value="P-TYPE DOMAIN-CONTAINING PROTEIN"/>
    <property type="match status" value="1"/>
</dbReference>
<dbReference type="GO" id="GO:0004558">
    <property type="term" value="F:alpha-1,4-glucosidase activity"/>
    <property type="evidence" value="ECO:0007669"/>
    <property type="project" value="UniProtKB-EC"/>
</dbReference>
<dbReference type="GeneID" id="96001881"/>
<dbReference type="InterPro" id="IPR013780">
    <property type="entry name" value="Glyco_hydro_b"/>
</dbReference>
<dbReference type="PANTHER" id="PTHR22762">
    <property type="entry name" value="ALPHA-GLUCOSIDASE"/>
    <property type="match status" value="1"/>
</dbReference>
<keyword evidence="7 8" id="KW-0326">Glycosidase</keyword>
<reference evidence="12 13" key="1">
    <citation type="journal article" date="2020" name="Microbiol. Resour. Announc.">
        <title>Draft Genome Sequence of a Cladosporium Species Isolated from the Mesophotic Ascidian Didemnum maculosum.</title>
        <authorList>
            <person name="Gioti A."/>
            <person name="Siaperas R."/>
            <person name="Nikolaivits E."/>
            <person name="Le Goff G."/>
            <person name="Ouazzani J."/>
            <person name="Kotoulas G."/>
            <person name="Topakas E."/>
        </authorList>
    </citation>
    <scope>NUCLEOTIDE SEQUENCE [LARGE SCALE GENOMIC DNA]</scope>
    <source>
        <strain evidence="12 13">TM138-S3</strain>
    </source>
</reference>
<dbReference type="PROSITE" id="PS00707">
    <property type="entry name" value="GLYCOSYL_HYDROL_F31_2"/>
    <property type="match status" value="1"/>
</dbReference>
<dbReference type="Proteomes" id="UP000803884">
    <property type="component" value="Unassembled WGS sequence"/>
</dbReference>
<keyword evidence="9" id="KW-0812">Transmembrane</keyword>
<dbReference type="Gene3D" id="2.60.40.1760">
    <property type="entry name" value="glycosyl hydrolase (family 31)"/>
    <property type="match status" value="1"/>
</dbReference>
<dbReference type="GO" id="GO:0005975">
    <property type="term" value="P:carbohydrate metabolic process"/>
    <property type="evidence" value="ECO:0007669"/>
    <property type="project" value="InterPro"/>
</dbReference>
<keyword evidence="4" id="KW-0732">Signal</keyword>
<comment type="catalytic activity">
    <reaction evidence="1">
        <text>Hydrolysis of terminal, non-reducing (1-&gt;4)-linked alpha-D-glucose residues with release of alpha-D-glucose.</text>
        <dbReference type="EC" id="3.2.1.20"/>
    </reaction>
</comment>
<dbReference type="Pfam" id="PF21365">
    <property type="entry name" value="Glyco_hydro_31_3rd"/>
    <property type="match status" value="1"/>
</dbReference>
<dbReference type="InterPro" id="IPR017853">
    <property type="entry name" value="GH"/>
</dbReference>
<dbReference type="CDD" id="cd06602">
    <property type="entry name" value="GH31_MGAM_SI_GAA"/>
    <property type="match status" value="1"/>
</dbReference>
<dbReference type="AlphaFoldDB" id="A0AB34L583"/>
<dbReference type="CDD" id="cd14752">
    <property type="entry name" value="GH31_N"/>
    <property type="match status" value="1"/>
</dbReference>
<keyword evidence="9" id="KW-0472">Membrane</keyword>
<feature type="domain" description="Glycoside hydrolase family 31 TIM barrel" evidence="10">
    <location>
        <begin position="413"/>
        <end position="840"/>
    </location>
</feature>
<dbReference type="RefSeq" id="XP_069234187.1">
    <property type="nucleotide sequence ID" value="XM_069369043.1"/>
</dbReference>
<protein>
    <recommendedName>
        <fullName evidence="3">alpha-glucosidase</fullName>
        <ecNumber evidence="3">3.2.1.20</ecNumber>
    </recommendedName>
</protein>
<evidence type="ECO:0000259" key="10">
    <source>
        <dbReference type="Pfam" id="PF01055"/>
    </source>
</evidence>
<dbReference type="InterPro" id="IPR048395">
    <property type="entry name" value="Glyco_hydro_31_C"/>
</dbReference>
<dbReference type="Pfam" id="PF01055">
    <property type="entry name" value="Glyco_hydro_31_2nd"/>
    <property type="match status" value="1"/>
</dbReference>
<evidence type="ECO:0000256" key="3">
    <source>
        <dbReference type="ARBA" id="ARBA00012741"/>
    </source>
</evidence>
<keyword evidence="13" id="KW-1185">Reference proteome</keyword>
<dbReference type="GO" id="GO:0030246">
    <property type="term" value="F:carbohydrate binding"/>
    <property type="evidence" value="ECO:0007669"/>
    <property type="project" value="InterPro"/>
</dbReference>
<dbReference type="Gene3D" id="2.60.40.1180">
    <property type="entry name" value="Golgi alpha-mannosidase II"/>
    <property type="match status" value="2"/>
</dbReference>
<evidence type="ECO:0000256" key="9">
    <source>
        <dbReference type="SAM" id="Phobius"/>
    </source>
</evidence>
<dbReference type="InterPro" id="IPR011013">
    <property type="entry name" value="Gal_mutarotase_sf_dom"/>
</dbReference>
<evidence type="ECO:0000256" key="5">
    <source>
        <dbReference type="ARBA" id="ARBA00022801"/>
    </source>
</evidence>
<dbReference type="FunFam" id="3.20.20.80:FF:000138">
    <property type="entry name" value="Putative alpha-glucosidase AgdA"/>
    <property type="match status" value="1"/>
</dbReference>
<accession>A0AB34L583</accession>
<evidence type="ECO:0000256" key="4">
    <source>
        <dbReference type="ARBA" id="ARBA00022729"/>
    </source>
</evidence>
<evidence type="ECO:0000256" key="2">
    <source>
        <dbReference type="ARBA" id="ARBA00007806"/>
    </source>
</evidence>
<keyword evidence="9" id="KW-1133">Transmembrane helix</keyword>
<organism evidence="12 13">
    <name type="scientific">Cladosporium halotolerans</name>
    <dbReference type="NCBI Taxonomy" id="1052096"/>
    <lineage>
        <taxon>Eukaryota</taxon>
        <taxon>Fungi</taxon>
        <taxon>Dikarya</taxon>
        <taxon>Ascomycota</taxon>
        <taxon>Pezizomycotina</taxon>
        <taxon>Dothideomycetes</taxon>
        <taxon>Dothideomycetidae</taxon>
        <taxon>Cladosporiales</taxon>
        <taxon>Cladosporiaceae</taxon>
        <taxon>Cladosporium</taxon>
    </lineage>
</organism>
<evidence type="ECO:0000313" key="12">
    <source>
        <dbReference type="EMBL" id="KAL1591082.1"/>
    </source>
</evidence>
<evidence type="ECO:0000256" key="6">
    <source>
        <dbReference type="ARBA" id="ARBA00023180"/>
    </source>
</evidence>
<dbReference type="Gene3D" id="3.20.20.80">
    <property type="entry name" value="Glycosidases"/>
    <property type="match status" value="2"/>
</dbReference>
<evidence type="ECO:0000256" key="8">
    <source>
        <dbReference type="RuleBase" id="RU361185"/>
    </source>
</evidence>
<feature type="transmembrane region" description="Helical" evidence="9">
    <location>
        <begin position="12"/>
        <end position="32"/>
    </location>
</feature>
<comment type="caution">
    <text evidence="12">The sequence shown here is derived from an EMBL/GenBank/DDBJ whole genome shotgun (WGS) entry which is preliminary data.</text>
</comment>
<evidence type="ECO:0000256" key="7">
    <source>
        <dbReference type="ARBA" id="ARBA00023295"/>
    </source>
</evidence>
<evidence type="ECO:0000259" key="11">
    <source>
        <dbReference type="Pfam" id="PF21365"/>
    </source>
</evidence>
<dbReference type="InterPro" id="IPR030458">
    <property type="entry name" value="Glyco_hydro_31_AS"/>
</dbReference>
<proteinExistence type="inferred from homology"/>
<name>A0AB34L583_9PEZI</name>
<feature type="domain" description="Glycosyl hydrolase family 31 C-terminal" evidence="11">
    <location>
        <begin position="848"/>
        <end position="940"/>
    </location>
</feature>
<dbReference type="PROSITE" id="PS00129">
    <property type="entry name" value="GLYCOSYL_HYDROL_F31_1"/>
    <property type="match status" value="1"/>
</dbReference>
<dbReference type="InterPro" id="IPR000322">
    <property type="entry name" value="Glyco_hydro_31_TIM"/>
</dbReference>
<keyword evidence="6" id="KW-0325">Glycoprotein</keyword>
<gene>
    <name evidence="12" type="ORF">WHR41_00437</name>
</gene>
<evidence type="ECO:0000256" key="1">
    <source>
        <dbReference type="ARBA" id="ARBA00001657"/>
    </source>
</evidence>
<evidence type="ECO:0000313" key="13">
    <source>
        <dbReference type="Proteomes" id="UP000803884"/>
    </source>
</evidence>
<dbReference type="EMBL" id="JAAQHG020000001">
    <property type="protein sequence ID" value="KAL1591082.1"/>
    <property type="molecule type" value="Genomic_DNA"/>
</dbReference>
<dbReference type="InterPro" id="IPR030459">
    <property type="entry name" value="Glyco_hydro_31_CS"/>
</dbReference>
<dbReference type="EC" id="3.2.1.20" evidence="3"/>
<dbReference type="SUPFAM" id="SSF51445">
    <property type="entry name" value="(Trans)glycosidases"/>
    <property type="match status" value="1"/>
</dbReference>
<sequence>MAGQWYKSRGRLVRCVLIAFLVYVTSLTLGTLSTSLTTSKSPQSVTALGPQRQLVDQSESAVMARLGSMKSALLALASSSLAAGQNASSYAGSATGSPTTNSVITATIDGTATTFSNAFTVPASADIGPNLLPNVQDPHAVQAQDVCPGYTASDVEKTATGFSAILTLAGAPCNVYGTDIETLNLTVNVQDAHRLNVNIKPLHLDSSNITHYVLSPELVDLPQQGVPEPETENIDLQFSWSNDPSFSFTVVRKSTGDVLYDTRGSVLVYENQFIEFVTQLPENYNLYGMGERIHGLKLGNNFTATFYAADAADPIDGNIYGNHPFYLDTRYYEIDEKNGSHKLVTSQNASAKGDYIGRSHGVYQRSAHAMEALMLPTNLTWRALGGSIDLYFFDGPTQEEVTKQYQTGAVGLPAMQSYWGFGFHQCRWGYKNWSETTDVVNAYRDAGIPLETIWHDIDYMFQYRDFTQDPNTFSAEDGVAFFDMLEKNGQHYIPIVDSAIYIPNPDNATDSYSVYSDGHERGVFLSNADGSEYIGSVWPGYTVFPDWHTSEAVSWWSDSMRAHYNVSKFSGIWIDMSEASSFCIGSCGTGNLSLNPVHPPFALPGEPSMRIFTYPEGFNLTNSTEAAVASSLSASQASSVASATPTETATQPYFTSSVTPGVRNVNQPPYVINNVNGDLAVHAVSPNATHADGIEEYDVHNLFGHQILNATYHALLDIFPGKRPFIIGRSTFAGSGKWAGHWGGDNASLFAYMYFSISQALNFALFGIPMFGVDTCGFGGNSDEELCNRWMQVSAFFPFYRNHNTLSANPQEAYVWASVAEASRKAMAIRYSLLPYMYTLFHLSHTTGSTVMRALSWEFPNDPSLAAIDNQFLLGPNLLITPVLGQGLTSRGGVFPGVGDGEKWYDWYSQAAFDAQPGVNHTIDAPLGHIPVYIRGGAVLPQQEALYTTAESRNSSWSLIAALDADGAATGQLYVDDGESIEPESSLFVDFTATNGSLYASGRGLYEDSNKLANVTILGVQSAPSMVTLNGAQLNGTADVKYNSTSKVVSIKGLESLTEEGAWAKDWTLSWA</sequence>